<dbReference type="Proteomes" id="UP000694545">
    <property type="component" value="Unplaced"/>
</dbReference>
<sequence>MNRSGEEQERFLLYLEEEARRKRRNRWTGKAKAKWKEHAVYTPQECFQRISRRLRTTLKQSRIPMGTLEGLEEELLAFFSANPHAVYTAMMDNSFERLLLHALCQYMDLASASSDYKGKRQMKVSNKNTIFLPPDLLLSAYLEQIS</sequence>
<dbReference type="SUPFAM" id="SSF82708">
    <property type="entry name" value="R3H domain"/>
    <property type="match status" value="1"/>
</dbReference>
<protein>
    <submittedName>
        <fullName evidence="2">R3H domain containing 4</fullName>
    </submittedName>
</protein>
<dbReference type="Pfam" id="PF01424">
    <property type="entry name" value="R3H"/>
    <property type="match status" value="1"/>
</dbReference>
<dbReference type="Pfam" id="PF13902">
    <property type="entry name" value="R3H-assoc"/>
    <property type="match status" value="1"/>
</dbReference>
<feature type="domain" description="R3H" evidence="1">
    <location>
        <begin position="65"/>
        <end position="128"/>
    </location>
</feature>
<evidence type="ECO:0000313" key="2">
    <source>
        <dbReference type="Ensembl" id="ENSVKKP00000009911.1"/>
    </source>
</evidence>
<dbReference type="AlphaFoldDB" id="A0A8D2KUX1"/>
<reference evidence="2" key="1">
    <citation type="submission" date="2025-08" db="UniProtKB">
        <authorList>
            <consortium name="Ensembl"/>
        </authorList>
    </citation>
    <scope>IDENTIFICATION</scope>
</reference>
<name>A0A8D2KUX1_VARKO</name>
<evidence type="ECO:0000259" key="1">
    <source>
        <dbReference type="PROSITE" id="PS51061"/>
    </source>
</evidence>
<dbReference type="InterPro" id="IPR025952">
    <property type="entry name" value="R3H-assoc_dom"/>
</dbReference>
<dbReference type="GO" id="GO:0003676">
    <property type="term" value="F:nucleic acid binding"/>
    <property type="evidence" value="ECO:0007669"/>
    <property type="project" value="UniProtKB-UniRule"/>
</dbReference>
<dbReference type="PANTHER" id="PTHR32019">
    <property type="entry name" value="R3H DOMAIN-CONTAINING PROTEIN 4"/>
    <property type="match status" value="1"/>
</dbReference>
<dbReference type="Ensembl" id="ENSVKKT00000010159.1">
    <property type="protein sequence ID" value="ENSVKKP00000009911.1"/>
    <property type="gene ID" value="ENSVKKG00000007004.1"/>
</dbReference>
<evidence type="ECO:0000313" key="3">
    <source>
        <dbReference type="Proteomes" id="UP000694545"/>
    </source>
</evidence>
<dbReference type="InterPro" id="IPR001374">
    <property type="entry name" value="R3H_dom"/>
</dbReference>
<organism evidence="2 3">
    <name type="scientific">Varanus komodoensis</name>
    <name type="common">Komodo dragon</name>
    <dbReference type="NCBI Taxonomy" id="61221"/>
    <lineage>
        <taxon>Eukaryota</taxon>
        <taxon>Metazoa</taxon>
        <taxon>Chordata</taxon>
        <taxon>Craniata</taxon>
        <taxon>Vertebrata</taxon>
        <taxon>Euteleostomi</taxon>
        <taxon>Lepidosauria</taxon>
        <taxon>Squamata</taxon>
        <taxon>Bifurcata</taxon>
        <taxon>Unidentata</taxon>
        <taxon>Episquamata</taxon>
        <taxon>Toxicofera</taxon>
        <taxon>Anguimorpha</taxon>
        <taxon>Paleoanguimorpha</taxon>
        <taxon>Varanoidea</taxon>
        <taxon>Varanidae</taxon>
        <taxon>Varanus</taxon>
    </lineage>
</organism>
<dbReference type="PROSITE" id="PS51061">
    <property type="entry name" value="R3H"/>
    <property type="match status" value="1"/>
</dbReference>
<dbReference type="PANTHER" id="PTHR32019:SF2">
    <property type="entry name" value="R3H DOMAIN-CONTAINING PROTEIN 4"/>
    <property type="match status" value="1"/>
</dbReference>
<dbReference type="InterPro" id="IPR036867">
    <property type="entry name" value="R3H_dom_sf"/>
</dbReference>
<keyword evidence="3" id="KW-1185">Reference proteome</keyword>
<dbReference type="Gene3D" id="3.30.1370.50">
    <property type="entry name" value="R3H-like domain"/>
    <property type="match status" value="1"/>
</dbReference>
<reference evidence="2" key="2">
    <citation type="submission" date="2025-09" db="UniProtKB">
        <authorList>
            <consortium name="Ensembl"/>
        </authorList>
    </citation>
    <scope>IDENTIFICATION</scope>
</reference>
<dbReference type="OMA" id="MVALESP"/>
<accession>A0A8D2KUX1</accession>
<proteinExistence type="predicted"/>
<dbReference type="InterPro" id="IPR039629">
    <property type="entry name" value="R3HDM4"/>
</dbReference>